<dbReference type="Proteomes" id="UP000316621">
    <property type="component" value="Chromosome 3"/>
</dbReference>
<dbReference type="AlphaFoldDB" id="A0A4Y7IZ30"/>
<sequence>MYCWIISSFKKPKKKEREFGVRWQLNILLPLIDPARHDSVETVRTLDLGDELGPTCTLICIAKSGQGEYVATLRVDELIEKADGSSGAASSASDIVPTEPVGRSICVRFWENVISQGDSFKRIRDGSTFIRKWSLKEHGWFYKNHSRDTFHLIRDNAMPGCTSSWEELNNFLKKFWTPAEPATRREMAPMVYA</sequence>
<evidence type="ECO:0000313" key="1">
    <source>
        <dbReference type="EMBL" id="RZC53050.1"/>
    </source>
</evidence>
<dbReference type="EMBL" id="CM010717">
    <property type="protein sequence ID" value="RZC53050.1"/>
    <property type="molecule type" value="Genomic_DNA"/>
</dbReference>
<organism evidence="1 2">
    <name type="scientific">Papaver somniferum</name>
    <name type="common">Opium poppy</name>
    <dbReference type="NCBI Taxonomy" id="3469"/>
    <lineage>
        <taxon>Eukaryota</taxon>
        <taxon>Viridiplantae</taxon>
        <taxon>Streptophyta</taxon>
        <taxon>Embryophyta</taxon>
        <taxon>Tracheophyta</taxon>
        <taxon>Spermatophyta</taxon>
        <taxon>Magnoliopsida</taxon>
        <taxon>Ranunculales</taxon>
        <taxon>Papaveraceae</taxon>
        <taxon>Papaveroideae</taxon>
        <taxon>Papaver</taxon>
    </lineage>
</organism>
<reference evidence="1 2" key="1">
    <citation type="journal article" date="2018" name="Science">
        <title>The opium poppy genome and morphinan production.</title>
        <authorList>
            <person name="Guo L."/>
            <person name="Winzer T."/>
            <person name="Yang X."/>
            <person name="Li Y."/>
            <person name="Ning Z."/>
            <person name="He Z."/>
            <person name="Teodor R."/>
            <person name="Lu Y."/>
            <person name="Bowser T.A."/>
            <person name="Graham I.A."/>
            <person name="Ye K."/>
        </authorList>
    </citation>
    <scope>NUCLEOTIDE SEQUENCE [LARGE SCALE GENOMIC DNA]</scope>
    <source>
        <strain evidence="2">cv. HN1</strain>
        <tissue evidence="1">Leaves</tissue>
    </source>
</reference>
<proteinExistence type="predicted"/>
<name>A0A4Y7IZ30_PAPSO</name>
<accession>A0A4Y7IZ30</accession>
<gene>
    <name evidence="1" type="ORF">C5167_011901</name>
</gene>
<dbReference type="Gramene" id="RZC53050">
    <property type="protein sequence ID" value="RZC53050"/>
    <property type="gene ID" value="C5167_011901"/>
</dbReference>
<keyword evidence="2" id="KW-1185">Reference proteome</keyword>
<evidence type="ECO:0000313" key="2">
    <source>
        <dbReference type="Proteomes" id="UP000316621"/>
    </source>
</evidence>
<protein>
    <submittedName>
        <fullName evidence="1">Uncharacterized protein</fullName>
    </submittedName>
</protein>